<feature type="transmembrane region" description="Helical" evidence="1">
    <location>
        <begin position="69"/>
        <end position="88"/>
    </location>
</feature>
<feature type="transmembrane region" description="Helical" evidence="1">
    <location>
        <begin position="94"/>
        <end position="117"/>
    </location>
</feature>
<keyword evidence="1" id="KW-1133">Transmembrane helix</keyword>
<reference evidence="2 3" key="1">
    <citation type="journal article" date="2016" name="Nat. Commun.">
        <title>Thousands of microbial genomes shed light on interconnected biogeochemical processes in an aquifer system.</title>
        <authorList>
            <person name="Anantharaman K."/>
            <person name="Brown C.T."/>
            <person name="Hug L.A."/>
            <person name="Sharon I."/>
            <person name="Castelle C.J."/>
            <person name="Probst A.J."/>
            <person name="Thomas B.C."/>
            <person name="Singh A."/>
            <person name="Wilkins M.J."/>
            <person name="Karaoz U."/>
            <person name="Brodie E.L."/>
            <person name="Williams K.H."/>
            <person name="Hubbard S.S."/>
            <person name="Banfield J.F."/>
        </authorList>
    </citation>
    <scope>NUCLEOTIDE SEQUENCE [LARGE SCALE GENOMIC DNA]</scope>
</reference>
<name>A0A1F8DTY9_9BACT</name>
<evidence type="ECO:0000313" key="2">
    <source>
        <dbReference type="EMBL" id="OGM91459.1"/>
    </source>
</evidence>
<evidence type="ECO:0000313" key="3">
    <source>
        <dbReference type="Proteomes" id="UP000178946"/>
    </source>
</evidence>
<dbReference type="EMBL" id="MGIR01000002">
    <property type="protein sequence ID" value="OGM91459.1"/>
    <property type="molecule type" value="Genomic_DNA"/>
</dbReference>
<evidence type="ECO:0000256" key="1">
    <source>
        <dbReference type="SAM" id="Phobius"/>
    </source>
</evidence>
<dbReference type="AlphaFoldDB" id="A0A1F8DTY9"/>
<feature type="transmembrane region" description="Helical" evidence="1">
    <location>
        <begin position="41"/>
        <end position="62"/>
    </location>
</feature>
<keyword evidence="1" id="KW-0812">Transmembrane</keyword>
<feature type="transmembrane region" description="Helical" evidence="1">
    <location>
        <begin position="12"/>
        <end position="35"/>
    </location>
</feature>
<organism evidence="2 3">
    <name type="scientific">Candidatus Wolfebacteria bacterium RIFCSPLOWO2_01_FULL_45_19</name>
    <dbReference type="NCBI Taxonomy" id="1802557"/>
    <lineage>
        <taxon>Bacteria</taxon>
        <taxon>Candidatus Wolfeibacteriota</taxon>
    </lineage>
</organism>
<gene>
    <name evidence="2" type="ORF">A3A20_02710</name>
</gene>
<protein>
    <submittedName>
        <fullName evidence="2">Uncharacterized protein</fullName>
    </submittedName>
</protein>
<dbReference type="Proteomes" id="UP000178946">
    <property type="component" value="Unassembled WGS sequence"/>
</dbReference>
<sequence>MNEDKKISLPEGLLMFFIVFFADLAEFLILLTLPIPIVGQALAVAGFFISLLAWLGIQLWLIMKGTRGAWFLAGGLLDTLANLMALDLPFVKTITLLITIYIANHPKIAAIITRATLGKKT</sequence>
<keyword evidence="1" id="KW-0472">Membrane</keyword>
<comment type="caution">
    <text evidence="2">The sequence shown here is derived from an EMBL/GenBank/DDBJ whole genome shotgun (WGS) entry which is preliminary data.</text>
</comment>
<proteinExistence type="predicted"/>
<dbReference type="STRING" id="1802557.A3A20_02710"/>
<accession>A0A1F8DTY9</accession>